<keyword evidence="8" id="KW-1185">Reference proteome</keyword>
<feature type="transmembrane region" description="Helical" evidence="5">
    <location>
        <begin position="194"/>
        <end position="215"/>
    </location>
</feature>
<dbReference type="InterPro" id="IPR022764">
    <property type="entry name" value="Peptidase_S54_rhomboid_dom"/>
</dbReference>
<evidence type="ECO:0000256" key="5">
    <source>
        <dbReference type="SAM" id="Phobius"/>
    </source>
</evidence>
<dbReference type="GO" id="GO:0004252">
    <property type="term" value="F:serine-type endopeptidase activity"/>
    <property type="evidence" value="ECO:0007669"/>
    <property type="project" value="InterPro"/>
</dbReference>
<protein>
    <recommendedName>
        <fullName evidence="6">Peptidase S54 rhomboid domain-containing protein</fullName>
    </recommendedName>
</protein>
<keyword evidence="4 5" id="KW-0472">Membrane</keyword>
<dbReference type="OrthoDB" id="9813074at2"/>
<accession>A0A1L3GS62</accession>
<dbReference type="KEGG" id="pef:A7E78_13530"/>
<keyword evidence="3 5" id="KW-1133">Transmembrane helix</keyword>
<dbReference type="PANTHER" id="PTHR43066">
    <property type="entry name" value="RHOMBOID-RELATED PROTEIN"/>
    <property type="match status" value="1"/>
</dbReference>
<keyword evidence="2 5" id="KW-0812">Transmembrane</keyword>
<dbReference type="SUPFAM" id="SSF144091">
    <property type="entry name" value="Rhomboid-like"/>
    <property type="match status" value="1"/>
</dbReference>
<feature type="transmembrane region" description="Helical" evidence="5">
    <location>
        <begin position="85"/>
        <end position="105"/>
    </location>
</feature>
<dbReference type="STRING" id="1842532.A7E78_13530"/>
<evidence type="ECO:0000256" key="3">
    <source>
        <dbReference type="ARBA" id="ARBA00022989"/>
    </source>
</evidence>
<evidence type="ECO:0000259" key="6">
    <source>
        <dbReference type="Pfam" id="PF01694"/>
    </source>
</evidence>
<feature type="domain" description="Peptidase S54 rhomboid" evidence="6">
    <location>
        <begin position="129"/>
        <end position="265"/>
    </location>
</feature>
<organism evidence="7 8">
    <name type="scientific">Syntrophotalea acetylenivorans</name>
    <dbReference type="NCBI Taxonomy" id="1842532"/>
    <lineage>
        <taxon>Bacteria</taxon>
        <taxon>Pseudomonadati</taxon>
        <taxon>Thermodesulfobacteriota</taxon>
        <taxon>Desulfuromonadia</taxon>
        <taxon>Desulfuromonadales</taxon>
        <taxon>Syntrophotaleaceae</taxon>
        <taxon>Syntrophotalea</taxon>
    </lineage>
</organism>
<evidence type="ECO:0000256" key="4">
    <source>
        <dbReference type="ARBA" id="ARBA00023136"/>
    </source>
</evidence>
<comment type="subcellular location">
    <subcellularLocation>
        <location evidence="1">Membrane</location>
        <topology evidence="1">Multi-pass membrane protein</topology>
    </subcellularLocation>
</comment>
<dbReference type="EMBL" id="CP015519">
    <property type="protein sequence ID" value="APG28761.1"/>
    <property type="molecule type" value="Genomic_DNA"/>
</dbReference>
<dbReference type="GO" id="GO:0016020">
    <property type="term" value="C:membrane"/>
    <property type="evidence" value="ECO:0007669"/>
    <property type="project" value="UniProtKB-SubCell"/>
</dbReference>
<gene>
    <name evidence="7" type="ORF">A7E78_13530</name>
</gene>
<feature type="transmembrane region" description="Helical" evidence="5">
    <location>
        <begin position="250"/>
        <end position="270"/>
    </location>
</feature>
<reference evidence="7 8" key="1">
    <citation type="journal article" date="2017" name="Genome Announc.">
        <title>Complete Genome Sequences of Two Acetylene-Fermenting Pelobacter acetylenicus Strains.</title>
        <authorList>
            <person name="Sutton J.M."/>
            <person name="Baesman S.M."/>
            <person name="Fierst J.L."/>
            <person name="Poret-Peterson A.T."/>
            <person name="Oremland R.S."/>
            <person name="Dunlap D.S."/>
            <person name="Akob D.M."/>
        </authorList>
    </citation>
    <scope>NUCLEOTIDE SEQUENCE [LARGE SCALE GENOMIC DNA]</scope>
    <source>
        <strain evidence="7 8">SFB93</strain>
    </source>
</reference>
<evidence type="ECO:0000313" key="7">
    <source>
        <dbReference type="EMBL" id="APG28761.1"/>
    </source>
</evidence>
<dbReference type="AlphaFoldDB" id="A0A1L3GS62"/>
<dbReference type="Pfam" id="PF01694">
    <property type="entry name" value="Rhomboid"/>
    <property type="match status" value="1"/>
</dbReference>
<feature type="transmembrane region" description="Helical" evidence="5">
    <location>
        <begin position="227"/>
        <end position="244"/>
    </location>
</feature>
<evidence type="ECO:0000256" key="2">
    <source>
        <dbReference type="ARBA" id="ARBA00022692"/>
    </source>
</evidence>
<dbReference type="RefSeq" id="WP_072284785.1">
    <property type="nucleotide sequence ID" value="NZ_CP015519.1"/>
</dbReference>
<sequence>MTIDPREVDEHLKVPLARKRARLWALVLEARGLPYSLEQQGRLWLLRVPEKEQPRALDELRRYETENSHWPPPLTPPMPLQNNSLVTLSLLALLGIFHNLVVLHLPGIHSLNIDLLQLGNADAGAIRAGQWWRAVTALTLHADGLHLLGNLLIGGFFIDRLNRELGIGRGWSLVLMSGTLGNLINAFIQPSNHRAVGLSTAVFGTVAILAVRSVYHHRRSLRRRWPLPLAAALALLGLLGSGGQRTDIGAHLWGFVAGLGLGWLSSLLWPSGPTVNGLSNRLVGLGSAALVVGAWLMAFSQ</sequence>
<feature type="transmembrane region" description="Helical" evidence="5">
    <location>
        <begin position="138"/>
        <end position="158"/>
    </location>
</feature>
<dbReference type="Proteomes" id="UP000182517">
    <property type="component" value="Chromosome"/>
</dbReference>
<evidence type="ECO:0000256" key="1">
    <source>
        <dbReference type="ARBA" id="ARBA00004141"/>
    </source>
</evidence>
<feature type="transmembrane region" description="Helical" evidence="5">
    <location>
        <begin position="282"/>
        <end position="300"/>
    </location>
</feature>
<proteinExistence type="predicted"/>
<name>A0A1L3GS62_9BACT</name>
<dbReference type="InterPro" id="IPR035952">
    <property type="entry name" value="Rhomboid-like_sf"/>
</dbReference>
<dbReference type="PANTHER" id="PTHR43066:SF5">
    <property type="entry name" value="RHOMBOID-LIKE PROTEIN 11, CHLOROPLASTIC-RELATED"/>
    <property type="match status" value="1"/>
</dbReference>
<evidence type="ECO:0000313" key="8">
    <source>
        <dbReference type="Proteomes" id="UP000182517"/>
    </source>
</evidence>
<feature type="transmembrane region" description="Helical" evidence="5">
    <location>
        <begin position="170"/>
        <end position="188"/>
    </location>
</feature>
<dbReference type="Gene3D" id="1.20.1540.10">
    <property type="entry name" value="Rhomboid-like"/>
    <property type="match status" value="1"/>
</dbReference>